<organism evidence="11 12">
    <name type="scientific">Adineta ricciae</name>
    <name type="common">Rotifer</name>
    <dbReference type="NCBI Taxonomy" id="249248"/>
    <lineage>
        <taxon>Eukaryota</taxon>
        <taxon>Metazoa</taxon>
        <taxon>Spiralia</taxon>
        <taxon>Gnathifera</taxon>
        <taxon>Rotifera</taxon>
        <taxon>Eurotatoria</taxon>
        <taxon>Bdelloidea</taxon>
        <taxon>Adinetida</taxon>
        <taxon>Adinetidae</taxon>
        <taxon>Adineta</taxon>
    </lineage>
</organism>
<protein>
    <recommendedName>
        <fullName evidence="6">Cilia- and flagella-associated protein 53</fullName>
    </recommendedName>
</protein>
<feature type="coiled-coil region" evidence="7">
    <location>
        <begin position="35"/>
        <end position="139"/>
    </location>
</feature>
<dbReference type="PANTHER" id="PTHR31183">
    <property type="entry name" value="TRICHOPLEIN KERATIN FILAMENT-BINDING PROTEIN FAMILY MEMBER"/>
    <property type="match status" value="1"/>
</dbReference>
<dbReference type="Proteomes" id="UP000663852">
    <property type="component" value="Unassembled WGS sequence"/>
</dbReference>
<sequence length="550" mass="66215">MATSLYPPIHSRDIPGPQPGQFGLLEKPYRPQKNLVTKNREIEDIREAREKHNRAEKLELNKIQFDELTSTKAFNAQVRREVERRLNQADNELEDRRERLRQLLAAEDAQYIQEATLSKESLSQRIGKMRQKARRIREEKESEHAKLVQAKYDQRFRRDCAELRELQSKELDFELGNEHLWQMKEKLDRKKDKKAEEDFWTQLWYSDIAKKKEREDRDAYETKSKTDDMTKVIREQMQAVEAERSLQKSKRKEHSDAAWAQFRAQKDEKIAEYQDKLRKQEEQKRILDTVLATKQRVQQQKAEEEQALEDKITEETRQATKNDEHERFQRKMELRDESLRYRNYLEQRKLDEKRQQAELDRIVQAELDRQNAIRVEKTRAEKEKRSKLLQEVVEGRQQQMIERSERKAQAASEYQWQKDNIKLVSEQAKAEDVEREARNRNKRMTYRQDLQGQMDYEQRKKKEEEYENQREFAEGMQAEVEYQKRLNFELQQTGVANPHPIRQWYSAKTGTLYRPEKPVLFDDDANLPPRRHTAQSHQSHPTLPVPIVYH</sequence>
<evidence type="ECO:0000256" key="2">
    <source>
        <dbReference type="ARBA" id="ARBA00023054"/>
    </source>
</evidence>
<evidence type="ECO:0000256" key="5">
    <source>
        <dbReference type="ARBA" id="ARBA00033747"/>
    </source>
</evidence>
<keyword evidence="2 7" id="KW-0175">Coiled coil</keyword>
<feature type="compositionally biased region" description="Basic and acidic residues" evidence="8">
    <location>
        <begin position="301"/>
        <end position="329"/>
    </location>
</feature>
<feature type="domain" description="Trichohyalin-plectin-homology" evidence="9">
    <location>
        <begin position="157"/>
        <end position="492"/>
    </location>
</feature>
<proteinExistence type="inferred from homology"/>
<evidence type="ECO:0000256" key="4">
    <source>
        <dbReference type="ARBA" id="ARBA00023273"/>
    </source>
</evidence>
<dbReference type="EMBL" id="CAJNOR010000581">
    <property type="protein sequence ID" value="CAF0953386.1"/>
    <property type="molecule type" value="Genomic_DNA"/>
</dbReference>
<evidence type="ECO:0000256" key="3">
    <source>
        <dbReference type="ARBA" id="ARBA00023069"/>
    </source>
</evidence>
<dbReference type="InterPro" id="IPR043596">
    <property type="entry name" value="CFAP53/TCHP"/>
</dbReference>
<keyword evidence="4" id="KW-0966">Cell projection</keyword>
<accession>A0A814DF86</accession>
<reference evidence="11" key="1">
    <citation type="submission" date="2021-02" db="EMBL/GenBank/DDBJ databases">
        <authorList>
            <person name="Nowell W R."/>
        </authorList>
    </citation>
    <scope>NUCLEOTIDE SEQUENCE</scope>
</reference>
<dbReference type="Proteomes" id="UP000663828">
    <property type="component" value="Unassembled WGS sequence"/>
</dbReference>
<feature type="region of interest" description="Disordered" evidence="8">
    <location>
        <begin position="1"/>
        <end position="21"/>
    </location>
</feature>
<dbReference type="OrthoDB" id="75950at2759"/>
<dbReference type="InterPro" id="IPR043597">
    <property type="entry name" value="TPH_dom"/>
</dbReference>
<evidence type="ECO:0000259" key="9">
    <source>
        <dbReference type="Pfam" id="PF13868"/>
    </source>
</evidence>
<name>A0A814DF86_ADIRI</name>
<evidence type="ECO:0000256" key="6">
    <source>
        <dbReference type="ARBA" id="ARBA00033773"/>
    </source>
</evidence>
<evidence type="ECO:0000256" key="8">
    <source>
        <dbReference type="SAM" id="MobiDB-lite"/>
    </source>
</evidence>
<evidence type="ECO:0000313" key="11">
    <source>
        <dbReference type="EMBL" id="CAF0953386.1"/>
    </source>
</evidence>
<comment type="similarity">
    <text evidence="5">Belongs to the CFAP53 family.</text>
</comment>
<keyword evidence="3" id="KW-0969">Cilium</keyword>
<dbReference type="AlphaFoldDB" id="A0A814DF86"/>
<feature type="region of interest" description="Disordered" evidence="8">
    <location>
        <begin position="522"/>
        <end position="550"/>
    </location>
</feature>
<evidence type="ECO:0000256" key="7">
    <source>
        <dbReference type="SAM" id="Coils"/>
    </source>
</evidence>
<feature type="region of interest" description="Disordered" evidence="8">
    <location>
        <begin position="297"/>
        <end position="329"/>
    </location>
</feature>
<feature type="region of interest" description="Disordered" evidence="8">
    <location>
        <begin position="433"/>
        <end position="462"/>
    </location>
</feature>
<comment type="caution">
    <text evidence="11">The sequence shown here is derived from an EMBL/GenBank/DDBJ whole genome shotgun (WGS) entry which is preliminary data.</text>
</comment>
<evidence type="ECO:0000313" key="12">
    <source>
        <dbReference type="Proteomes" id="UP000663828"/>
    </source>
</evidence>
<keyword evidence="12" id="KW-1185">Reference proteome</keyword>
<dbReference type="EMBL" id="CAJNOJ010000003">
    <property type="protein sequence ID" value="CAF0734781.1"/>
    <property type="molecule type" value="Genomic_DNA"/>
</dbReference>
<dbReference type="GO" id="GO:0005929">
    <property type="term" value="C:cilium"/>
    <property type="evidence" value="ECO:0007669"/>
    <property type="project" value="UniProtKB-SubCell"/>
</dbReference>
<dbReference type="Pfam" id="PF13868">
    <property type="entry name" value="TPH"/>
    <property type="match status" value="1"/>
</dbReference>
<comment type="subcellular location">
    <subcellularLocation>
        <location evidence="1">Cell projection</location>
        <location evidence="1">Cilium</location>
    </subcellularLocation>
</comment>
<evidence type="ECO:0000313" key="10">
    <source>
        <dbReference type="EMBL" id="CAF0734781.1"/>
    </source>
</evidence>
<gene>
    <name evidence="10" type="ORF">EDS130_LOCUS1361</name>
    <name evidence="11" type="ORF">XAT740_LOCUS10790</name>
</gene>
<dbReference type="PANTHER" id="PTHR31183:SF1">
    <property type="entry name" value="CILIA- AND FLAGELLA-ASSOCIATED PROTEIN 53"/>
    <property type="match status" value="1"/>
</dbReference>
<evidence type="ECO:0000256" key="1">
    <source>
        <dbReference type="ARBA" id="ARBA00004138"/>
    </source>
</evidence>